<dbReference type="HOGENOM" id="CLU_2844139_0_0_10"/>
<evidence type="ECO:0000313" key="1">
    <source>
        <dbReference type="EMBL" id="EDP97846.1"/>
    </source>
</evidence>
<dbReference type="EMBL" id="ABIB01000001">
    <property type="protein sequence ID" value="EDP97846.1"/>
    <property type="molecule type" value="Genomic_DNA"/>
</dbReference>
<sequence>MRKRILRLNKKQVSSLNDAQIVKGGVQSEATNCMSPAICAPPAPQPVSYTYCTPNNGPCYLPGKR</sequence>
<reference evidence="1 2" key="1">
    <citation type="journal article" date="2011" name="J. Bacteriol.">
        <title>Genome sequence of the algicidal bacterium Kordia algicida OT-1.</title>
        <authorList>
            <person name="Lee H.S."/>
            <person name="Kang S.G."/>
            <person name="Kwon K.K."/>
            <person name="Lee J.H."/>
            <person name="Kim S.J."/>
        </authorList>
    </citation>
    <scope>NUCLEOTIDE SEQUENCE [LARGE SCALE GENOMIC DNA]</scope>
    <source>
        <strain evidence="1 2">OT-1</strain>
    </source>
</reference>
<name>A9DI69_9FLAO</name>
<organism evidence="1 2">
    <name type="scientific">Kordia algicida OT-1</name>
    <dbReference type="NCBI Taxonomy" id="391587"/>
    <lineage>
        <taxon>Bacteria</taxon>
        <taxon>Pseudomonadati</taxon>
        <taxon>Bacteroidota</taxon>
        <taxon>Flavobacteriia</taxon>
        <taxon>Flavobacteriales</taxon>
        <taxon>Flavobacteriaceae</taxon>
        <taxon>Kordia</taxon>
    </lineage>
</organism>
<evidence type="ECO:0008006" key="3">
    <source>
        <dbReference type="Google" id="ProtNLM"/>
    </source>
</evidence>
<proteinExistence type="predicted"/>
<dbReference type="Proteomes" id="UP000002945">
    <property type="component" value="Unassembled WGS sequence"/>
</dbReference>
<protein>
    <recommendedName>
        <fullName evidence="3">Class I lanthipeptide</fullName>
    </recommendedName>
</protein>
<dbReference type="AlphaFoldDB" id="A9DI69"/>
<keyword evidence="2" id="KW-1185">Reference proteome</keyword>
<comment type="caution">
    <text evidence="1">The sequence shown here is derived from an EMBL/GenBank/DDBJ whole genome shotgun (WGS) entry which is preliminary data.</text>
</comment>
<evidence type="ECO:0000313" key="2">
    <source>
        <dbReference type="Proteomes" id="UP000002945"/>
    </source>
</evidence>
<gene>
    <name evidence="1" type="ORF">KAOT1_11552</name>
</gene>
<dbReference type="RefSeq" id="WP_007094860.1">
    <property type="nucleotide sequence ID" value="NZ_CP142125.1"/>
</dbReference>
<accession>A9DI69</accession>